<reference evidence="17" key="1">
    <citation type="submission" date="2012-01" db="EMBL/GenBank/DDBJ databases">
        <authorList>
            <person name="Kong X."/>
            <person name="Shi W."/>
            <person name="Jiang J."/>
            <person name="Miao X."/>
        </authorList>
    </citation>
    <scope>NUCLEOTIDE SEQUENCE</scope>
</reference>
<evidence type="ECO:0000256" key="3">
    <source>
        <dbReference type="ARBA" id="ARBA00022448"/>
    </source>
</evidence>
<dbReference type="PANTHER" id="PTHR39937:SF1">
    <property type="entry name" value="ATP SYNTHASE PROTEIN 8"/>
    <property type="match status" value="1"/>
</dbReference>
<evidence type="ECO:0000256" key="14">
    <source>
        <dbReference type="RuleBase" id="RU003661"/>
    </source>
</evidence>
<accession>V9IN25</accession>
<dbReference type="InterPro" id="IPR050635">
    <property type="entry name" value="ATPase_protein_8"/>
</dbReference>
<dbReference type="CTD" id="4509"/>
<dbReference type="InterPro" id="IPR001421">
    <property type="entry name" value="ATP8_metazoa"/>
</dbReference>
<evidence type="ECO:0000256" key="7">
    <source>
        <dbReference type="ARBA" id="ARBA00022989"/>
    </source>
</evidence>
<evidence type="ECO:0000256" key="4">
    <source>
        <dbReference type="ARBA" id="ARBA00022547"/>
    </source>
</evidence>
<evidence type="ECO:0000256" key="13">
    <source>
        <dbReference type="ARBA" id="ARBA00064647"/>
    </source>
</evidence>
<dbReference type="AlphaFoldDB" id="V9IN25"/>
<evidence type="ECO:0000256" key="6">
    <source>
        <dbReference type="ARBA" id="ARBA00022781"/>
    </source>
</evidence>
<evidence type="ECO:0000256" key="1">
    <source>
        <dbReference type="ARBA" id="ARBA00004304"/>
    </source>
</evidence>
<keyword evidence="10 16" id="KW-0472">Membrane</keyword>
<dbReference type="GO" id="GO:0045259">
    <property type="term" value="C:proton-transporting ATP synthase complex"/>
    <property type="evidence" value="ECO:0007669"/>
    <property type="project" value="UniProtKB-KW"/>
</dbReference>
<comment type="similarity">
    <text evidence="2 14">Belongs to the ATPase protein 8 family.</text>
</comment>
<keyword evidence="8 14" id="KW-0406">Ion transport</keyword>
<evidence type="ECO:0000256" key="15">
    <source>
        <dbReference type="SAM" id="MobiDB-lite"/>
    </source>
</evidence>
<evidence type="ECO:0000256" key="9">
    <source>
        <dbReference type="ARBA" id="ARBA00023128"/>
    </source>
</evidence>
<evidence type="ECO:0000256" key="16">
    <source>
        <dbReference type="SAM" id="Phobius"/>
    </source>
</evidence>
<keyword evidence="3 14" id="KW-0813">Transport</keyword>
<evidence type="ECO:0000256" key="8">
    <source>
        <dbReference type="ARBA" id="ARBA00023065"/>
    </source>
</evidence>
<comment type="subcellular location">
    <subcellularLocation>
        <location evidence="1 14">Mitochondrion membrane</location>
        <topology evidence="1 14">Single-pass membrane protein</topology>
    </subcellularLocation>
</comment>
<feature type="transmembrane region" description="Helical" evidence="16">
    <location>
        <begin position="6"/>
        <end position="24"/>
    </location>
</feature>
<gene>
    <name evidence="17" type="primary">ATP8</name>
</gene>
<keyword evidence="9 14" id="KW-0496">Mitochondrion</keyword>
<keyword evidence="11" id="KW-0066">ATP synthesis</keyword>
<dbReference type="PANTHER" id="PTHR39937">
    <property type="entry name" value="ATP SYNTHASE PROTEIN 8"/>
    <property type="match status" value="1"/>
</dbReference>
<proteinExistence type="inferred from homology"/>
<name>V9IN25_ZEBQU</name>
<keyword evidence="4 14" id="KW-0138">CF(0)</keyword>
<organism evidence="17">
    <name type="scientific">Zebrias quagga</name>
    <name type="common">Fringefin zebra sole</name>
    <name type="synonym">Aesopia quagga</name>
    <dbReference type="NCBI Taxonomy" id="367194"/>
    <lineage>
        <taxon>Eukaryota</taxon>
        <taxon>Metazoa</taxon>
        <taxon>Chordata</taxon>
        <taxon>Craniata</taxon>
        <taxon>Vertebrata</taxon>
        <taxon>Euteleostomi</taxon>
        <taxon>Actinopterygii</taxon>
        <taxon>Neopterygii</taxon>
        <taxon>Teleostei</taxon>
        <taxon>Neoteleostei</taxon>
        <taxon>Acanthomorphata</taxon>
        <taxon>Carangaria</taxon>
        <taxon>Pleuronectiformes</taxon>
        <taxon>Pleuronectoidei</taxon>
        <taxon>Soleidae</taxon>
        <taxon>Zebrias</taxon>
    </lineage>
</organism>
<protein>
    <recommendedName>
        <fullName evidence="14">ATP synthase complex subunit 8</fullName>
    </recommendedName>
</protein>
<sequence length="55" mass="6570">MPQLNPSPWLYILIFGWLVFLMIVPKKLLEHSFFNNPTSSNSKQPKATPWTWTWH</sequence>
<dbReference type="Pfam" id="PF00895">
    <property type="entry name" value="ATP-synt_8"/>
    <property type="match status" value="1"/>
</dbReference>
<evidence type="ECO:0000256" key="5">
    <source>
        <dbReference type="ARBA" id="ARBA00022692"/>
    </source>
</evidence>
<comment type="subunit">
    <text evidence="13">Component of the ATP synthase complex composed at least of ATP5F1A/subunit alpha, ATP5F1B/subunit beta, ATP5MC1/subunit c (homooctomer), MT-ATP6/subunit a, MT-ATP8/subunit 8, ATP5ME/subunit e, ATP5MF/subunit f, ATP5MG/subunit g, ATP5MK/subunit k, ATP5MJ/subunit j, ATP5F1C/subunit gamma, ATP5F1D/subunit delta, ATP5F1E/subunit epsilon, ATP5PF/subunit F6, ATP5PB/subunit b, ATP5PD/subunit d, ATP5PO/subunit OSCP. ATP synthase complex consists of a soluble F(1) head domain (subunits alpha(3) and beta(3)) - the catalytic core - and a membrane F(0) domain - the membrane proton channel (subunits c, a, 8, e, f, g, k and j). These two domains are linked by a central stalk (subunits gamma, delta, and epsilon) rotating inside the F1 region and a stationary peripheral stalk (subunits F6, b, d, and OSCP).</text>
</comment>
<dbReference type="EMBL" id="JQ348999">
    <property type="protein sequence ID" value="AFB71225.1"/>
    <property type="molecule type" value="Genomic_DNA"/>
</dbReference>
<geneLocation type="mitochondrion" evidence="17"/>
<dbReference type="GO" id="GO:0015078">
    <property type="term" value="F:proton transmembrane transporter activity"/>
    <property type="evidence" value="ECO:0007669"/>
    <property type="project" value="InterPro"/>
</dbReference>
<evidence type="ECO:0000256" key="12">
    <source>
        <dbReference type="ARBA" id="ARBA00053067"/>
    </source>
</evidence>
<keyword evidence="5 14" id="KW-0812">Transmembrane</keyword>
<evidence type="ECO:0000256" key="2">
    <source>
        <dbReference type="ARBA" id="ARBA00008892"/>
    </source>
</evidence>
<dbReference type="GeneID" id="18127499"/>
<dbReference type="GO" id="GO:0031966">
    <property type="term" value="C:mitochondrial membrane"/>
    <property type="evidence" value="ECO:0007669"/>
    <property type="project" value="UniProtKB-SubCell"/>
</dbReference>
<dbReference type="RefSeq" id="YP_008993042.1">
    <property type="nucleotide sequence ID" value="NC_023225.1"/>
</dbReference>
<keyword evidence="6 14" id="KW-0375">Hydrogen ion transport</keyword>
<comment type="function">
    <text evidence="12">Subunit 8, of the mitochondrial membrane ATP synthase complex (F(1)F(0) ATP synthase or Complex V) that produces ATP from ADP in the presence of a proton gradient across the membrane which is generated by electron transport complexes of the respiratory chain. ATP synthase complex consist of a soluble F(1) head domain - the catalytic core - and a membrane F(1) domain - the membrane proton channel. These two domains are linked by a central stalk rotating inside the F(1) region and a stationary peripheral stalk. During catalysis, ATP synthesis in the catalytic domain of F(1) is coupled via a rotary mechanism of the central stalk subunits to proton translocation. In vivo, can only synthesize ATP although its ATP hydrolase activity can be activated artificially in vitro. Part of the complex F(0) domain.</text>
</comment>
<keyword evidence="7 16" id="KW-1133">Transmembrane helix</keyword>
<feature type="region of interest" description="Disordered" evidence="15">
    <location>
        <begin position="36"/>
        <end position="55"/>
    </location>
</feature>
<dbReference type="GO" id="GO:0015986">
    <property type="term" value="P:proton motive force-driven ATP synthesis"/>
    <property type="evidence" value="ECO:0007669"/>
    <property type="project" value="InterPro"/>
</dbReference>
<evidence type="ECO:0000313" key="17">
    <source>
        <dbReference type="EMBL" id="AFB71225.1"/>
    </source>
</evidence>
<evidence type="ECO:0000256" key="11">
    <source>
        <dbReference type="ARBA" id="ARBA00023310"/>
    </source>
</evidence>
<evidence type="ECO:0000256" key="10">
    <source>
        <dbReference type="ARBA" id="ARBA00023136"/>
    </source>
</evidence>